<dbReference type="EMBL" id="JH431370">
    <property type="status" value="NOT_ANNOTATED_CDS"/>
    <property type="molecule type" value="Genomic_DNA"/>
</dbReference>
<keyword evidence="2" id="KW-1185">Reference proteome</keyword>
<accession>T1JL83</accession>
<dbReference type="Proteomes" id="UP000014500">
    <property type="component" value="Unassembled WGS sequence"/>
</dbReference>
<reference evidence="1" key="2">
    <citation type="submission" date="2015-02" db="UniProtKB">
        <authorList>
            <consortium name="EnsemblMetazoa"/>
        </authorList>
    </citation>
    <scope>IDENTIFICATION</scope>
</reference>
<protein>
    <submittedName>
        <fullName evidence="1">Uncharacterized protein</fullName>
    </submittedName>
</protein>
<proteinExistence type="predicted"/>
<dbReference type="AlphaFoldDB" id="T1JL83"/>
<evidence type="ECO:0000313" key="1">
    <source>
        <dbReference type="EnsemblMetazoa" id="SMAR014613-PA"/>
    </source>
</evidence>
<sequence>HKRHHISSLKMTDKWFSSCIAFISCFFLVYGQETTKVVDNKSQTQILYLKTTWDGHLLTNKTDIVPVSFCAQPSGDSKNIIVSFNSTGITNDEQKFFSPDVFGILFKGENNAILQVEVVKGGASKVELFYGFDKPLDPKAKLEVKYQEIPSKVANTTTWNASIEIPIEYFARGTNQLTAYTNFSQGPDHDV</sequence>
<dbReference type="HOGENOM" id="CLU_1424854_0_0_1"/>
<name>T1JL83_STRMM</name>
<dbReference type="EnsemblMetazoa" id="SMAR014613-RA">
    <property type="protein sequence ID" value="SMAR014613-PA"/>
    <property type="gene ID" value="SMAR014613"/>
</dbReference>
<organism evidence="1 2">
    <name type="scientific">Strigamia maritima</name>
    <name type="common">European centipede</name>
    <name type="synonym">Geophilus maritimus</name>
    <dbReference type="NCBI Taxonomy" id="126957"/>
    <lineage>
        <taxon>Eukaryota</taxon>
        <taxon>Metazoa</taxon>
        <taxon>Ecdysozoa</taxon>
        <taxon>Arthropoda</taxon>
        <taxon>Myriapoda</taxon>
        <taxon>Chilopoda</taxon>
        <taxon>Pleurostigmophora</taxon>
        <taxon>Geophilomorpha</taxon>
        <taxon>Linotaeniidae</taxon>
        <taxon>Strigamia</taxon>
    </lineage>
</organism>
<reference evidence="2" key="1">
    <citation type="submission" date="2011-05" db="EMBL/GenBank/DDBJ databases">
        <authorList>
            <person name="Richards S.R."/>
            <person name="Qu J."/>
            <person name="Jiang H."/>
            <person name="Jhangiani S.N."/>
            <person name="Agravi P."/>
            <person name="Goodspeed R."/>
            <person name="Gross S."/>
            <person name="Mandapat C."/>
            <person name="Jackson L."/>
            <person name="Mathew T."/>
            <person name="Pu L."/>
            <person name="Thornton R."/>
            <person name="Saada N."/>
            <person name="Wilczek-Boney K.B."/>
            <person name="Lee S."/>
            <person name="Kovar C."/>
            <person name="Wu Y."/>
            <person name="Scherer S.E."/>
            <person name="Worley K.C."/>
            <person name="Muzny D.M."/>
            <person name="Gibbs R."/>
        </authorList>
    </citation>
    <scope>NUCLEOTIDE SEQUENCE</scope>
    <source>
        <strain evidence="2">Brora</strain>
    </source>
</reference>
<evidence type="ECO:0000313" key="2">
    <source>
        <dbReference type="Proteomes" id="UP000014500"/>
    </source>
</evidence>